<comment type="caution">
    <text evidence="3">The sequence shown here is derived from an EMBL/GenBank/DDBJ whole genome shotgun (WGS) entry which is preliminary data.</text>
</comment>
<sequence>MKCNKCGYENKEDAKFCNQCGGELVNYAIEDVNKNNDDTTIISEKTEQECNIVTEITGNKNKTRISFINKICNLSAKKQIGIYVLIVVLLFGGASVWNWHKNYQYETGNGLSYDEKKINLSVELISEKYDKARELSKSYKVHDNDIDKIIQIYKDNKGKVYTLNDAEQILSKQQYTQACTVEKVEIKNKSYSSKYVDVEITVKNNTNQNINYVKVGLDFSKSEQIVKSDWTNDNSTIKPNATQKLTKMIDHSGWDKVHAEVTQWEK</sequence>
<feature type="domain" description="Zinc-ribbon" evidence="2">
    <location>
        <begin position="2"/>
        <end position="23"/>
    </location>
</feature>
<dbReference type="InterPro" id="IPR026870">
    <property type="entry name" value="Zinc_ribbon_dom"/>
</dbReference>
<keyword evidence="1" id="KW-0812">Transmembrane</keyword>
<gene>
    <name evidence="3" type="ORF">BCD95_000352</name>
</gene>
<proteinExistence type="predicted"/>
<protein>
    <submittedName>
        <fullName evidence="3">Aspartokinase</fullName>
    </submittedName>
</protein>
<evidence type="ECO:0000256" key="1">
    <source>
        <dbReference type="SAM" id="Phobius"/>
    </source>
</evidence>
<organism evidence="3 4">
    <name type="scientific">Clostridium beijerinckii</name>
    <name type="common">Clostridium MP</name>
    <dbReference type="NCBI Taxonomy" id="1520"/>
    <lineage>
        <taxon>Bacteria</taxon>
        <taxon>Bacillati</taxon>
        <taxon>Bacillota</taxon>
        <taxon>Clostridia</taxon>
        <taxon>Eubacteriales</taxon>
        <taxon>Clostridiaceae</taxon>
        <taxon>Clostridium</taxon>
    </lineage>
</organism>
<dbReference type="EMBL" id="JABTDW010000001">
    <property type="protein sequence ID" value="NSB12093.1"/>
    <property type="molecule type" value="Genomic_DNA"/>
</dbReference>
<keyword evidence="1" id="KW-1133">Transmembrane helix</keyword>
<dbReference type="AlphaFoldDB" id="A0AAE5H0T4"/>
<feature type="transmembrane region" description="Helical" evidence="1">
    <location>
        <begin position="80"/>
        <end position="99"/>
    </location>
</feature>
<dbReference type="Proteomes" id="UP000822184">
    <property type="component" value="Unassembled WGS sequence"/>
</dbReference>
<dbReference type="RefSeq" id="WP_077855624.1">
    <property type="nucleotide sequence ID" value="NZ_JABTDW010000001.1"/>
</dbReference>
<evidence type="ECO:0000313" key="4">
    <source>
        <dbReference type="Proteomes" id="UP000822184"/>
    </source>
</evidence>
<name>A0AAE5H0T4_CLOBE</name>
<keyword evidence="1" id="KW-0472">Membrane</keyword>
<dbReference type="Pfam" id="PF13240">
    <property type="entry name" value="Zn_Ribbon_1"/>
    <property type="match status" value="1"/>
</dbReference>
<evidence type="ECO:0000313" key="3">
    <source>
        <dbReference type="EMBL" id="NSB12093.1"/>
    </source>
</evidence>
<accession>A0AAE5H0T4</accession>
<reference evidence="3" key="1">
    <citation type="submission" date="2020-06" db="EMBL/GenBank/DDBJ databases">
        <title>Genomic insights into acetone-butanol-ethanol (ABE) fermentation by sequencing solventogenic clostridia strains.</title>
        <authorList>
            <person name="Brown S."/>
        </authorList>
    </citation>
    <scope>NUCLEOTIDE SEQUENCE</scope>
    <source>
        <strain evidence="3">DJ123</strain>
    </source>
</reference>
<evidence type="ECO:0000259" key="2">
    <source>
        <dbReference type="Pfam" id="PF13240"/>
    </source>
</evidence>